<name>A0ABP0GUW7_CLALP</name>
<dbReference type="SUPFAM" id="SSF51735">
    <property type="entry name" value="NAD(P)-binding Rossmann-fold domains"/>
    <property type="match status" value="1"/>
</dbReference>
<dbReference type="PANTHER" id="PTHR43115:SF4">
    <property type="entry name" value="DEHYDROGENASE_REDUCTASE SDR FAMILY MEMBER 11"/>
    <property type="match status" value="1"/>
</dbReference>
<gene>
    <name evidence="3" type="ORF">CVLEPA_LOCUS28087</name>
</gene>
<evidence type="ECO:0000256" key="1">
    <source>
        <dbReference type="ARBA" id="ARBA00006484"/>
    </source>
</evidence>
<dbReference type="Proteomes" id="UP001642483">
    <property type="component" value="Unassembled WGS sequence"/>
</dbReference>
<evidence type="ECO:0000313" key="4">
    <source>
        <dbReference type="Proteomes" id="UP001642483"/>
    </source>
</evidence>
<dbReference type="Pfam" id="PF00106">
    <property type="entry name" value="adh_short"/>
    <property type="match status" value="1"/>
</dbReference>
<accession>A0ABP0GUW7</accession>
<proteinExistence type="inferred from homology"/>
<dbReference type="Gene3D" id="3.40.50.720">
    <property type="entry name" value="NAD(P)-binding Rossmann-like Domain"/>
    <property type="match status" value="1"/>
</dbReference>
<protein>
    <submittedName>
        <fullName evidence="3">Uncharacterized protein</fullName>
    </submittedName>
</protein>
<keyword evidence="2" id="KW-0560">Oxidoreductase</keyword>
<reference evidence="3 4" key="1">
    <citation type="submission" date="2024-02" db="EMBL/GenBank/DDBJ databases">
        <authorList>
            <person name="Daric V."/>
            <person name="Darras S."/>
        </authorList>
    </citation>
    <scope>NUCLEOTIDE SEQUENCE [LARGE SCALE GENOMIC DNA]</scope>
</reference>
<dbReference type="InterPro" id="IPR002347">
    <property type="entry name" value="SDR_fam"/>
</dbReference>
<comment type="caution">
    <text evidence="3">The sequence shown here is derived from an EMBL/GenBank/DDBJ whole genome shotgun (WGS) entry which is preliminary data.</text>
</comment>
<evidence type="ECO:0000313" key="3">
    <source>
        <dbReference type="EMBL" id="CAK8694741.1"/>
    </source>
</evidence>
<keyword evidence="4" id="KW-1185">Reference proteome</keyword>
<dbReference type="PANTHER" id="PTHR43115">
    <property type="entry name" value="DEHYDROGENASE/REDUCTASE SDR FAMILY MEMBER 11"/>
    <property type="match status" value="1"/>
</dbReference>
<dbReference type="InterPro" id="IPR036291">
    <property type="entry name" value="NAD(P)-bd_dom_sf"/>
</dbReference>
<evidence type="ECO:0000256" key="2">
    <source>
        <dbReference type="ARBA" id="ARBA00023002"/>
    </source>
</evidence>
<dbReference type="PRINTS" id="PR00081">
    <property type="entry name" value="GDHRDH"/>
</dbReference>
<organism evidence="3 4">
    <name type="scientific">Clavelina lepadiformis</name>
    <name type="common">Light-bulb sea squirt</name>
    <name type="synonym">Ascidia lepadiformis</name>
    <dbReference type="NCBI Taxonomy" id="159417"/>
    <lineage>
        <taxon>Eukaryota</taxon>
        <taxon>Metazoa</taxon>
        <taxon>Chordata</taxon>
        <taxon>Tunicata</taxon>
        <taxon>Ascidiacea</taxon>
        <taxon>Aplousobranchia</taxon>
        <taxon>Clavelinidae</taxon>
        <taxon>Clavelina</taxon>
    </lineage>
</organism>
<comment type="similarity">
    <text evidence="1">Belongs to the short-chain dehydrogenases/reductases (SDR) family.</text>
</comment>
<dbReference type="EMBL" id="CAWYQH010000141">
    <property type="protein sequence ID" value="CAK8694741.1"/>
    <property type="molecule type" value="Genomic_DNA"/>
</dbReference>
<sequence length="153" mass="16922">MEQCANDTKVVLVTGASSGIGAAIVKNFVENGIKVVGCARNLDTLEEIAADINVKGAGTFPEEIEHFDSNKELQSNSDRSIICWRKDTLMWTTKTTFTGLTIINVPDPRGSNAMRPAKGAMITSPSMKQIYSYLDYKSTPTLYFDFLERPFDE</sequence>